<name>A0A176S591_9GAMM</name>
<dbReference type="SUPFAM" id="SSF52151">
    <property type="entry name" value="FabD/lysophospholipase-like"/>
    <property type="match status" value="1"/>
</dbReference>
<gene>
    <name evidence="3" type="ORF">THIOM_001095</name>
</gene>
<protein>
    <submittedName>
        <fullName evidence="3">Polyketide synthase</fullName>
    </submittedName>
</protein>
<proteinExistence type="predicted"/>
<dbReference type="PANTHER" id="PTHR43775:SF51">
    <property type="entry name" value="INACTIVE PHENOLPHTHIOCEROL SYNTHESIS POLYKETIDE SYNTHASE TYPE I PKS1-RELATED"/>
    <property type="match status" value="1"/>
</dbReference>
<evidence type="ECO:0000313" key="4">
    <source>
        <dbReference type="Proteomes" id="UP000076962"/>
    </source>
</evidence>
<dbReference type="Proteomes" id="UP000076962">
    <property type="component" value="Unassembled WGS sequence"/>
</dbReference>
<organism evidence="3 4">
    <name type="scientific">Candidatus Thiomargarita nelsonii</name>
    <dbReference type="NCBI Taxonomy" id="1003181"/>
    <lineage>
        <taxon>Bacteria</taxon>
        <taxon>Pseudomonadati</taxon>
        <taxon>Pseudomonadota</taxon>
        <taxon>Gammaproteobacteria</taxon>
        <taxon>Thiotrichales</taxon>
        <taxon>Thiotrichaceae</taxon>
        <taxon>Thiomargarita</taxon>
    </lineage>
</organism>
<accession>A0A176S591</accession>
<keyword evidence="4" id="KW-1185">Reference proteome</keyword>
<dbReference type="SUPFAM" id="SSF55048">
    <property type="entry name" value="Probable ACP-binding domain of malonyl-CoA ACP transacylase"/>
    <property type="match status" value="1"/>
</dbReference>
<dbReference type="EMBL" id="LUTY01000569">
    <property type="protein sequence ID" value="OAD23078.1"/>
    <property type="molecule type" value="Genomic_DNA"/>
</dbReference>
<dbReference type="AlphaFoldDB" id="A0A176S591"/>
<dbReference type="GO" id="GO:0006633">
    <property type="term" value="P:fatty acid biosynthetic process"/>
    <property type="evidence" value="ECO:0007669"/>
    <property type="project" value="TreeGrafter"/>
</dbReference>
<evidence type="ECO:0000259" key="2">
    <source>
        <dbReference type="SMART" id="SM00827"/>
    </source>
</evidence>
<dbReference type="InterPro" id="IPR016036">
    <property type="entry name" value="Malonyl_transacylase_ACP-bd"/>
</dbReference>
<dbReference type="InterPro" id="IPR014043">
    <property type="entry name" value="Acyl_transferase_dom"/>
</dbReference>
<feature type="domain" description="Malonyl-CoA:ACP transacylase (MAT)" evidence="2">
    <location>
        <begin position="1"/>
        <end position="202"/>
    </location>
</feature>
<sequence>MDETAYTQPALFALEYALAKLWQSWGIKPAYVMGHSVGEYVAACIAGIFSLEDGLKLIAERARLMQALPRDGEMISVLADEASVNAAIQPYSEKVSIAAINGPKSIVFSGESSAVQAIVEALQSQGIKTKKLQVSHAFHSPLMEPMLAKFKRVAQQITYSTPKISIISNLTGGFVTDEMTSAEYWCRHIRQPVKFAACHQIV</sequence>
<dbReference type="InterPro" id="IPR001227">
    <property type="entry name" value="Ac_transferase_dom_sf"/>
</dbReference>
<dbReference type="Gene3D" id="3.40.366.10">
    <property type="entry name" value="Malonyl-Coenzyme A Acyl Carrier Protein, domain 2"/>
    <property type="match status" value="1"/>
</dbReference>
<dbReference type="Pfam" id="PF00698">
    <property type="entry name" value="Acyl_transf_1"/>
    <property type="match status" value="1"/>
</dbReference>
<evidence type="ECO:0000256" key="1">
    <source>
        <dbReference type="ARBA" id="ARBA00022679"/>
    </source>
</evidence>
<dbReference type="GO" id="GO:0004312">
    <property type="term" value="F:fatty acid synthase activity"/>
    <property type="evidence" value="ECO:0007669"/>
    <property type="project" value="TreeGrafter"/>
</dbReference>
<dbReference type="SMART" id="SM00827">
    <property type="entry name" value="PKS_AT"/>
    <property type="match status" value="1"/>
</dbReference>
<comment type="caution">
    <text evidence="3">The sequence shown here is derived from an EMBL/GenBank/DDBJ whole genome shotgun (WGS) entry which is preliminary data.</text>
</comment>
<keyword evidence="1" id="KW-0808">Transferase</keyword>
<evidence type="ECO:0000313" key="3">
    <source>
        <dbReference type="EMBL" id="OAD23078.1"/>
    </source>
</evidence>
<dbReference type="PANTHER" id="PTHR43775">
    <property type="entry name" value="FATTY ACID SYNTHASE"/>
    <property type="match status" value="1"/>
</dbReference>
<dbReference type="InterPro" id="IPR050091">
    <property type="entry name" value="PKS_NRPS_Biosynth_Enz"/>
</dbReference>
<dbReference type="InterPro" id="IPR016035">
    <property type="entry name" value="Acyl_Trfase/lysoPLipase"/>
</dbReference>
<reference evidence="3 4" key="1">
    <citation type="submission" date="2016-05" db="EMBL/GenBank/DDBJ databases">
        <title>Single-cell genome of chain-forming Candidatus Thiomargarita nelsonii and comparison to other large sulfur-oxidizing bacteria.</title>
        <authorList>
            <person name="Winkel M."/>
            <person name="Salman V."/>
            <person name="Woyke T."/>
            <person name="Schulz-Vogt H."/>
            <person name="Richter M."/>
            <person name="Flood B."/>
            <person name="Bailey J."/>
            <person name="Amann R."/>
            <person name="Mussmann M."/>
        </authorList>
    </citation>
    <scope>NUCLEOTIDE SEQUENCE [LARGE SCALE GENOMIC DNA]</scope>
    <source>
        <strain evidence="3 4">THI036</strain>
    </source>
</reference>
<dbReference type="PATRIC" id="fig|1003181.4.peg.1558"/>